<feature type="transmembrane region" description="Helical" evidence="4">
    <location>
        <begin position="70"/>
        <end position="94"/>
    </location>
</feature>
<keyword evidence="2" id="KW-0418">Kinase</keyword>
<keyword evidence="7" id="KW-0067">ATP-binding</keyword>
<evidence type="ECO:0000259" key="5">
    <source>
        <dbReference type="Pfam" id="PF02518"/>
    </source>
</evidence>
<dbReference type="PANTHER" id="PTHR24421:SF61">
    <property type="entry name" value="OXYGEN SENSOR HISTIDINE KINASE NREB"/>
    <property type="match status" value="1"/>
</dbReference>
<dbReference type="GO" id="GO:0005524">
    <property type="term" value="F:ATP binding"/>
    <property type="evidence" value="ECO:0007669"/>
    <property type="project" value="UniProtKB-KW"/>
</dbReference>
<keyword evidence="4" id="KW-1133">Transmembrane helix</keyword>
<dbReference type="GO" id="GO:0016301">
    <property type="term" value="F:kinase activity"/>
    <property type="evidence" value="ECO:0007669"/>
    <property type="project" value="UniProtKB-KW"/>
</dbReference>
<keyword evidence="8" id="KW-1185">Reference proteome</keyword>
<evidence type="ECO:0000256" key="2">
    <source>
        <dbReference type="ARBA" id="ARBA00022777"/>
    </source>
</evidence>
<dbReference type="Gene3D" id="3.30.565.10">
    <property type="entry name" value="Histidine kinase-like ATPase, C-terminal domain"/>
    <property type="match status" value="1"/>
</dbReference>
<proteinExistence type="predicted"/>
<feature type="transmembrane region" description="Helical" evidence="4">
    <location>
        <begin position="145"/>
        <end position="163"/>
    </location>
</feature>
<dbReference type="Proteomes" id="UP000271678">
    <property type="component" value="Unassembled WGS sequence"/>
</dbReference>
<evidence type="ECO:0000259" key="6">
    <source>
        <dbReference type="Pfam" id="PF04024"/>
    </source>
</evidence>
<dbReference type="AlphaFoldDB" id="A0A3M9MBT6"/>
<feature type="transmembrane region" description="Helical" evidence="4">
    <location>
        <begin position="184"/>
        <end position="201"/>
    </location>
</feature>
<evidence type="ECO:0000256" key="4">
    <source>
        <dbReference type="SAM" id="Phobius"/>
    </source>
</evidence>
<dbReference type="PANTHER" id="PTHR24421">
    <property type="entry name" value="NITRATE/NITRITE SENSOR PROTEIN NARX-RELATED"/>
    <property type="match status" value="1"/>
</dbReference>
<feature type="transmembrane region" description="Helical" evidence="4">
    <location>
        <begin position="213"/>
        <end position="236"/>
    </location>
</feature>
<evidence type="ECO:0000256" key="3">
    <source>
        <dbReference type="ARBA" id="ARBA00023012"/>
    </source>
</evidence>
<evidence type="ECO:0000313" key="7">
    <source>
        <dbReference type="EMBL" id="RNI22313.1"/>
    </source>
</evidence>
<dbReference type="GO" id="GO:0000160">
    <property type="term" value="P:phosphorelay signal transduction system"/>
    <property type="evidence" value="ECO:0007669"/>
    <property type="project" value="UniProtKB-KW"/>
</dbReference>
<feature type="domain" description="Phage shock protein PspC N-terminal" evidence="6">
    <location>
        <begin position="44"/>
        <end position="97"/>
    </location>
</feature>
<protein>
    <submittedName>
        <fullName evidence="7">ATP-binding protein</fullName>
    </submittedName>
</protein>
<feature type="transmembrane region" description="Helical" evidence="4">
    <location>
        <begin position="120"/>
        <end position="139"/>
    </location>
</feature>
<sequence>MRVVPDDALSHPRKPLRTLGNRLRVRQTGTVSQTARVEDVQRPPLARPTEGRVVAGVCAGVSRHLGVPLAGLRVITAISIALLFGVPVYVFLWLTMAQSEGPALVQPFERKGRGIPRHPLYLFGIPVLVLGGLAVSGAIRSAARLSLTLPLLVIGVGLVLVWSRLDSSERRQWISASDRRETRIRTVVGIVLALAGLIFLLSQGGGIGRLRDVAVGVLVVLLGAGILGAPFIARFFDTLRTAQTERIRATEKADIAAHLHDSVLQTLALIQRRADDPQAVLLLARAQERELRGWLYAEQVPPDATLAAAVTEAASDIETLHGIPVDVVVTGDRPLDEAGVALVRALREALANAVRHGAPPVSVYLEVGPAEVEAFVRDHGPGFDPADVPADRLGVRESIVGRMRRHGGEAQLRRLDDGTEVRLRMPVAAGPNEQADEGGDKV</sequence>
<dbReference type="InterPro" id="IPR050482">
    <property type="entry name" value="Sensor_HK_TwoCompSys"/>
</dbReference>
<dbReference type="Pfam" id="PF04024">
    <property type="entry name" value="PspC"/>
    <property type="match status" value="1"/>
</dbReference>
<dbReference type="InterPro" id="IPR036890">
    <property type="entry name" value="HATPase_C_sf"/>
</dbReference>
<keyword evidence="4" id="KW-0472">Membrane</keyword>
<dbReference type="InterPro" id="IPR003594">
    <property type="entry name" value="HATPase_dom"/>
</dbReference>
<name>A0A3M9MBT6_9MICO</name>
<dbReference type="Pfam" id="PF02518">
    <property type="entry name" value="HATPase_c"/>
    <property type="match status" value="1"/>
</dbReference>
<dbReference type="InterPro" id="IPR007168">
    <property type="entry name" value="Phageshock_PspC_N"/>
</dbReference>
<reference evidence="7 8" key="1">
    <citation type="submission" date="2018-11" db="EMBL/GenBank/DDBJ databases">
        <title>Draft genome of Simplicispira Flexivirga sp. BO-16.</title>
        <authorList>
            <person name="Im W.T."/>
        </authorList>
    </citation>
    <scope>NUCLEOTIDE SEQUENCE [LARGE SCALE GENOMIC DNA]</scope>
    <source>
        <strain evidence="7 8">BO-16</strain>
    </source>
</reference>
<gene>
    <name evidence="7" type="ORF">EFY87_09555</name>
</gene>
<dbReference type="OrthoDB" id="3534856at2"/>
<keyword evidence="7" id="KW-0547">Nucleotide-binding</keyword>
<organism evidence="7 8">
    <name type="scientific">Flexivirga caeni</name>
    <dbReference type="NCBI Taxonomy" id="2294115"/>
    <lineage>
        <taxon>Bacteria</taxon>
        <taxon>Bacillati</taxon>
        <taxon>Actinomycetota</taxon>
        <taxon>Actinomycetes</taxon>
        <taxon>Micrococcales</taxon>
        <taxon>Dermacoccaceae</taxon>
        <taxon>Flexivirga</taxon>
    </lineage>
</organism>
<keyword evidence="3" id="KW-0902">Two-component regulatory system</keyword>
<keyword evidence="1" id="KW-0808">Transferase</keyword>
<evidence type="ECO:0000256" key="1">
    <source>
        <dbReference type="ARBA" id="ARBA00022679"/>
    </source>
</evidence>
<feature type="domain" description="Histidine kinase/HSP90-like ATPase" evidence="5">
    <location>
        <begin position="340"/>
        <end position="428"/>
    </location>
</feature>
<accession>A0A3M9MBT6</accession>
<comment type="caution">
    <text evidence="7">The sequence shown here is derived from an EMBL/GenBank/DDBJ whole genome shotgun (WGS) entry which is preliminary data.</text>
</comment>
<keyword evidence="4" id="KW-0812">Transmembrane</keyword>
<dbReference type="SUPFAM" id="SSF55874">
    <property type="entry name" value="ATPase domain of HSP90 chaperone/DNA topoisomerase II/histidine kinase"/>
    <property type="match status" value="1"/>
</dbReference>
<evidence type="ECO:0000313" key="8">
    <source>
        <dbReference type="Proteomes" id="UP000271678"/>
    </source>
</evidence>
<dbReference type="EMBL" id="RJJQ01000008">
    <property type="protein sequence ID" value="RNI22313.1"/>
    <property type="molecule type" value="Genomic_DNA"/>
</dbReference>